<proteinExistence type="predicted"/>
<evidence type="ECO:0000313" key="2">
    <source>
        <dbReference type="EMBL" id="MCV7224657.1"/>
    </source>
</evidence>
<evidence type="ECO:0000256" key="1">
    <source>
        <dbReference type="SAM" id="MobiDB-lite"/>
    </source>
</evidence>
<sequence>MVLRVNLEDMVCSALELGTQGENFAVEHAANQTQIEMAQSGWRGSSSTALSARVEKWDQTSSALLRRLSDHSQGLHDSANAFAAHEQRSAEAMRMIGEQGDQASSSAL</sequence>
<dbReference type="InterPro" id="IPR036689">
    <property type="entry name" value="ESAT-6-like_sf"/>
</dbReference>
<dbReference type="Pfam" id="PF06013">
    <property type="entry name" value="WXG100"/>
    <property type="match status" value="1"/>
</dbReference>
<dbReference type="SUPFAM" id="SSF140453">
    <property type="entry name" value="EsxAB dimer-like"/>
    <property type="match status" value="1"/>
</dbReference>
<feature type="region of interest" description="Disordered" evidence="1">
    <location>
        <begin position="87"/>
        <end position="108"/>
    </location>
</feature>
<dbReference type="RefSeq" id="WP_264065401.1">
    <property type="nucleotide sequence ID" value="NZ_JACKTY010000009.1"/>
</dbReference>
<gene>
    <name evidence="2" type="ORF">H7J73_01165</name>
</gene>
<accession>A0ABT3C5C0</accession>
<organism evidence="2 3">
    <name type="scientific">Mycolicibacterium komossense</name>
    <dbReference type="NCBI Taxonomy" id="1779"/>
    <lineage>
        <taxon>Bacteria</taxon>
        <taxon>Bacillati</taxon>
        <taxon>Actinomycetota</taxon>
        <taxon>Actinomycetes</taxon>
        <taxon>Mycobacteriales</taxon>
        <taxon>Mycobacteriaceae</taxon>
        <taxon>Mycolicibacterium</taxon>
    </lineage>
</organism>
<dbReference type="Proteomes" id="UP001526201">
    <property type="component" value="Unassembled WGS sequence"/>
</dbReference>
<protein>
    <submittedName>
        <fullName evidence="2">WXG100 family type VII secretion target</fullName>
    </submittedName>
</protein>
<name>A0ABT3C5C0_9MYCO</name>
<dbReference type="EMBL" id="JACKTY010000009">
    <property type="protein sequence ID" value="MCV7224657.1"/>
    <property type="molecule type" value="Genomic_DNA"/>
</dbReference>
<keyword evidence="3" id="KW-1185">Reference proteome</keyword>
<reference evidence="2 3" key="1">
    <citation type="journal article" date="2022" name="BMC Genomics">
        <title>Comparative genome analysis of mycobacteria focusing on tRNA and non-coding RNA.</title>
        <authorList>
            <person name="Behra P.R.K."/>
            <person name="Pettersson B.M.F."/>
            <person name="Ramesh M."/>
            <person name="Das S."/>
            <person name="Dasgupta S."/>
            <person name="Kirsebom L.A."/>
        </authorList>
    </citation>
    <scope>NUCLEOTIDE SEQUENCE [LARGE SCALE GENOMIC DNA]</scope>
    <source>
        <strain evidence="2 3">DSM 44078</strain>
    </source>
</reference>
<dbReference type="InterPro" id="IPR010310">
    <property type="entry name" value="T7SS_ESAT-6-like"/>
</dbReference>
<evidence type="ECO:0000313" key="3">
    <source>
        <dbReference type="Proteomes" id="UP001526201"/>
    </source>
</evidence>
<dbReference type="Gene3D" id="1.10.287.1060">
    <property type="entry name" value="ESAT-6-like"/>
    <property type="match status" value="1"/>
</dbReference>
<comment type="caution">
    <text evidence="2">The sequence shown here is derived from an EMBL/GenBank/DDBJ whole genome shotgun (WGS) entry which is preliminary data.</text>
</comment>